<feature type="transmembrane region" description="Helical" evidence="7">
    <location>
        <begin position="340"/>
        <end position="360"/>
    </location>
</feature>
<evidence type="ECO:0000256" key="2">
    <source>
        <dbReference type="ARBA" id="ARBA00022448"/>
    </source>
</evidence>
<feature type="transmembrane region" description="Helical" evidence="7">
    <location>
        <begin position="186"/>
        <end position="210"/>
    </location>
</feature>
<name>A0ABR1IVV0_9AGAR</name>
<dbReference type="InterPro" id="IPR011701">
    <property type="entry name" value="MFS"/>
</dbReference>
<keyword evidence="4 7" id="KW-1133">Transmembrane helix</keyword>
<keyword evidence="5 7" id="KW-0472">Membrane</keyword>
<dbReference type="Pfam" id="PF07690">
    <property type="entry name" value="MFS_1"/>
    <property type="match status" value="1"/>
</dbReference>
<dbReference type="PROSITE" id="PS50850">
    <property type="entry name" value="MFS"/>
    <property type="match status" value="1"/>
</dbReference>
<feature type="transmembrane region" description="Helical" evidence="7">
    <location>
        <begin position="476"/>
        <end position="496"/>
    </location>
</feature>
<dbReference type="InterPro" id="IPR020846">
    <property type="entry name" value="MFS_dom"/>
</dbReference>
<evidence type="ECO:0000256" key="5">
    <source>
        <dbReference type="ARBA" id="ARBA00023136"/>
    </source>
</evidence>
<dbReference type="PANTHER" id="PTHR23504">
    <property type="entry name" value="MAJOR FACILITATOR SUPERFAMILY DOMAIN-CONTAINING PROTEIN 10"/>
    <property type="match status" value="1"/>
</dbReference>
<keyword evidence="8" id="KW-0732">Signal</keyword>
<organism evidence="10 11">
    <name type="scientific">Marasmiellus scandens</name>
    <dbReference type="NCBI Taxonomy" id="2682957"/>
    <lineage>
        <taxon>Eukaryota</taxon>
        <taxon>Fungi</taxon>
        <taxon>Dikarya</taxon>
        <taxon>Basidiomycota</taxon>
        <taxon>Agaricomycotina</taxon>
        <taxon>Agaricomycetes</taxon>
        <taxon>Agaricomycetidae</taxon>
        <taxon>Agaricales</taxon>
        <taxon>Marasmiineae</taxon>
        <taxon>Omphalotaceae</taxon>
        <taxon>Marasmiellus</taxon>
    </lineage>
</organism>
<keyword evidence="2" id="KW-0813">Transport</keyword>
<feature type="transmembrane region" description="Helical" evidence="7">
    <location>
        <begin position="87"/>
        <end position="105"/>
    </location>
</feature>
<dbReference type="InterPro" id="IPR036259">
    <property type="entry name" value="MFS_trans_sf"/>
</dbReference>
<feature type="transmembrane region" description="Helical" evidence="7">
    <location>
        <begin position="372"/>
        <end position="390"/>
    </location>
</feature>
<reference evidence="10 11" key="1">
    <citation type="submission" date="2024-01" db="EMBL/GenBank/DDBJ databases">
        <title>A draft genome for the cacao thread blight pathogen Marasmiellus scandens.</title>
        <authorList>
            <person name="Baruah I.K."/>
            <person name="Leung J."/>
            <person name="Bukari Y."/>
            <person name="Amoako-Attah I."/>
            <person name="Meinhardt L.W."/>
            <person name="Bailey B.A."/>
            <person name="Cohen S.P."/>
        </authorList>
    </citation>
    <scope>NUCLEOTIDE SEQUENCE [LARGE SCALE GENOMIC DNA]</scope>
    <source>
        <strain evidence="10 11">GH-19</strain>
    </source>
</reference>
<feature type="transmembrane region" description="Helical" evidence="7">
    <location>
        <begin position="53"/>
        <end position="75"/>
    </location>
</feature>
<feature type="transmembrane region" description="Helical" evidence="7">
    <location>
        <begin position="402"/>
        <end position="422"/>
    </location>
</feature>
<sequence length="498" mass="54064">MDVQPKQTPLPTLQLAILLFIQSTEPITATVIYPFIPELVRSTGITGGDETKTGYYAGIIESCFFVSEALVCFYWGRASDVIGRRPVLLLGPFGLTLAMLGFGLSKTFWPLALFRCFQGTFNGNIGVGKTVMMEITDSTNRADAFTLMPIMWSLGITLGPMIGGLLADPAQRWPNVAGKLSLLKEYPYFLPCAVAGLYSFAIYVLGYLGLKETLSSKAKSSEETESLLDSTVQTCEHTSHPSEATLTEDTSDHSPNSRTPLIRSGRPRYGSTASDTTITEQSPPTKPTVPSYAEVFTPRLKTVLVNNCFLTFTEMCYSVLIPLVYSTSIPVGGLGFPPHTIGLIMGLFSLCNAFVQIFGLTKVLKKIGARRMYQIAYGSLLLDFLGLWLLRVAVKWEEKVTAVVWGILIVQLCCACLVNTAYNSVHLLIVENAHPGALGVVNGTAQMCGCISRGLAPLTASSLFSLSLSRRIAGGYFVDIVLMVITVIGILCSLKLHK</sequence>
<feature type="domain" description="Major facilitator superfamily (MFS) profile" evidence="9">
    <location>
        <begin position="14"/>
        <end position="498"/>
    </location>
</feature>
<dbReference type="PANTHER" id="PTHR23504:SF15">
    <property type="entry name" value="MAJOR FACILITATOR SUPERFAMILY (MFS) PROFILE DOMAIN-CONTAINING PROTEIN"/>
    <property type="match status" value="1"/>
</dbReference>
<feature type="region of interest" description="Disordered" evidence="6">
    <location>
        <begin position="225"/>
        <end position="290"/>
    </location>
</feature>
<protein>
    <recommendedName>
        <fullName evidence="9">Major facilitator superfamily (MFS) profile domain-containing protein</fullName>
    </recommendedName>
</protein>
<proteinExistence type="predicted"/>
<gene>
    <name evidence="10" type="ORF">VKT23_016060</name>
</gene>
<comment type="caution">
    <text evidence="10">The sequence shown here is derived from an EMBL/GenBank/DDBJ whole genome shotgun (WGS) entry which is preliminary data.</text>
</comment>
<dbReference type="InterPro" id="IPR001958">
    <property type="entry name" value="Tet-R_TetA/multi-R_MdtG-like"/>
</dbReference>
<evidence type="ECO:0000256" key="4">
    <source>
        <dbReference type="ARBA" id="ARBA00022989"/>
    </source>
</evidence>
<feature type="transmembrane region" description="Helical" evidence="7">
    <location>
        <begin position="304"/>
        <end position="325"/>
    </location>
</feature>
<dbReference type="EMBL" id="JBANRG010000058">
    <property type="protein sequence ID" value="KAK7442463.1"/>
    <property type="molecule type" value="Genomic_DNA"/>
</dbReference>
<evidence type="ECO:0000256" key="1">
    <source>
        <dbReference type="ARBA" id="ARBA00004141"/>
    </source>
</evidence>
<evidence type="ECO:0000313" key="11">
    <source>
        <dbReference type="Proteomes" id="UP001498398"/>
    </source>
</evidence>
<evidence type="ECO:0000256" key="7">
    <source>
        <dbReference type="SAM" id="Phobius"/>
    </source>
</evidence>
<evidence type="ECO:0000256" key="3">
    <source>
        <dbReference type="ARBA" id="ARBA00022692"/>
    </source>
</evidence>
<feature type="transmembrane region" description="Helical" evidence="7">
    <location>
        <begin position="144"/>
        <end position="166"/>
    </location>
</feature>
<evidence type="ECO:0000259" key="9">
    <source>
        <dbReference type="PROSITE" id="PS50850"/>
    </source>
</evidence>
<dbReference type="PRINTS" id="PR01035">
    <property type="entry name" value="TCRTETA"/>
</dbReference>
<feature type="compositionally biased region" description="Polar residues" evidence="6">
    <location>
        <begin position="232"/>
        <end position="259"/>
    </location>
</feature>
<feature type="chain" id="PRO_5046733761" description="Major facilitator superfamily (MFS) profile domain-containing protein" evidence="8">
    <location>
        <begin position="30"/>
        <end position="498"/>
    </location>
</feature>
<evidence type="ECO:0000256" key="6">
    <source>
        <dbReference type="SAM" id="MobiDB-lite"/>
    </source>
</evidence>
<keyword evidence="3 7" id="KW-0812">Transmembrane</keyword>
<dbReference type="Gene3D" id="1.20.1250.20">
    <property type="entry name" value="MFS general substrate transporter like domains"/>
    <property type="match status" value="1"/>
</dbReference>
<feature type="signal peptide" evidence="8">
    <location>
        <begin position="1"/>
        <end position="29"/>
    </location>
</feature>
<dbReference type="SUPFAM" id="SSF103473">
    <property type="entry name" value="MFS general substrate transporter"/>
    <property type="match status" value="1"/>
</dbReference>
<evidence type="ECO:0000256" key="8">
    <source>
        <dbReference type="SAM" id="SignalP"/>
    </source>
</evidence>
<accession>A0ABR1IVV0</accession>
<evidence type="ECO:0000313" key="10">
    <source>
        <dbReference type="EMBL" id="KAK7442463.1"/>
    </source>
</evidence>
<keyword evidence="11" id="KW-1185">Reference proteome</keyword>
<feature type="compositionally biased region" description="Polar residues" evidence="6">
    <location>
        <begin position="271"/>
        <end position="283"/>
    </location>
</feature>
<dbReference type="Proteomes" id="UP001498398">
    <property type="component" value="Unassembled WGS sequence"/>
</dbReference>
<comment type="subcellular location">
    <subcellularLocation>
        <location evidence="1">Membrane</location>
        <topology evidence="1">Multi-pass membrane protein</topology>
    </subcellularLocation>
</comment>